<dbReference type="GO" id="GO:0016042">
    <property type="term" value="P:lipid catabolic process"/>
    <property type="evidence" value="ECO:0007669"/>
    <property type="project" value="InterPro"/>
</dbReference>
<dbReference type="Gene3D" id="1.10.260.130">
    <property type="match status" value="1"/>
</dbReference>
<feature type="chain" id="PRO_5004272356" evidence="4">
    <location>
        <begin position="21"/>
        <end position="484"/>
    </location>
</feature>
<keyword evidence="2" id="KW-0325">Glycoprotein</keyword>
<gene>
    <name evidence="5" type="ordered locus">DEHA2A00704g</name>
</gene>
<dbReference type="GeneID" id="2899352"/>
<dbReference type="HOGENOM" id="CLU_029538_5_0_1"/>
<dbReference type="VEuPathDB" id="FungiDB:DEHA2A00704g"/>
<evidence type="ECO:0000256" key="3">
    <source>
        <dbReference type="ARBA" id="ARBA00023369"/>
    </source>
</evidence>
<evidence type="ECO:0000313" key="5">
    <source>
        <dbReference type="EMBL" id="CAG84312.2"/>
    </source>
</evidence>
<comment type="catalytic activity">
    <reaction evidence="3">
        <text>a triacylglycerol + H2O = a diacylglycerol + a fatty acid + H(+)</text>
        <dbReference type="Rhea" id="RHEA:12044"/>
        <dbReference type="ChEBI" id="CHEBI:15377"/>
        <dbReference type="ChEBI" id="CHEBI:15378"/>
        <dbReference type="ChEBI" id="CHEBI:17855"/>
        <dbReference type="ChEBI" id="CHEBI:18035"/>
        <dbReference type="ChEBI" id="CHEBI:28868"/>
        <dbReference type="EC" id="3.1.1.3"/>
    </reaction>
    <physiologicalReaction direction="left-to-right" evidence="3">
        <dbReference type="Rhea" id="RHEA:12045"/>
    </physiologicalReaction>
</comment>
<dbReference type="InterPro" id="IPR005152">
    <property type="entry name" value="Lipase_secreted"/>
</dbReference>
<dbReference type="Pfam" id="PF03583">
    <property type="entry name" value="LIP"/>
    <property type="match status" value="1"/>
</dbReference>
<protein>
    <submittedName>
        <fullName evidence="5">DEHA2A00704p</fullName>
    </submittedName>
</protein>
<dbReference type="OrthoDB" id="2373480at2759"/>
<feature type="signal peptide" evidence="4">
    <location>
        <begin position="1"/>
        <end position="20"/>
    </location>
</feature>
<dbReference type="GO" id="GO:0004806">
    <property type="term" value="F:triacylglycerol lipase activity"/>
    <property type="evidence" value="ECO:0007669"/>
    <property type="project" value="UniProtKB-EC"/>
</dbReference>
<dbReference type="AlphaFoldDB" id="Q6BZK2"/>
<dbReference type="InParanoid" id="Q6BZK2"/>
<dbReference type="SUPFAM" id="SSF53474">
    <property type="entry name" value="alpha/beta-Hydrolases"/>
    <property type="match status" value="1"/>
</dbReference>
<dbReference type="EMBL" id="CR382133">
    <property type="protein sequence ID" value="CAG84312.2"/>
    <property type="molecule type" value="Genomic_DNA"/>
</dbReference>
<dbReference type="RefSeq" id="XP_456367.2">
    <property type="nucleotide sequence ID" value="XM_456367.1"/>
</dbReference>
<dbReference type="OMA" id="AREYPEM"/>
<dbReference type="InterPro" id="IPR029058">
    <property type="entry name" value="AB_hydrolase_fold"/>
</dbReference>
<dbReference type="Gene3D" id="3.40.50.1820">
    <property type="entry name" value="alpha/beta hydrolase"/>
    <property type="match status" value="1"/>
</dbReference>
<dbReference type="KEGG" id="dha:DEHA2A00704g"/>
<organism evidence="5 6">
    <name type="scientific">Debaryomyces hansenii (strain ATCC 36239 / CBS 767 / BCRC 21394 / JCM 1990 / NBRC 0083 / IGC 2968)</name>
    <name type="common">Yeast</name>
    <name type="synonym">Torulaspora hansenii</name>
    <dbReference type="NCBI Taxonomy" id="284592"/>
    <lineage>
        <taxon>Eukaryota</taxon>
        <taxon>Fungi</taxon>
        <taxon>Dikarya</taxon>
        <taxon>Ascomycota</taxon>
        <taxon>Saccharomycotina</taxon>
        <taxon>Pichiomycetes</taxon>
        <taxon>Debaryomycetaceae</taxon>
        <taxon>Debaryomyces</taxon>
    </lineage>
</organism>
<dbReference type="eggNOG" id="ENOG502S2P7">
    <property type="taxonomic scope" value="Eukaryota"/>
</dbReference>
<evidence type="ECO:0000256" key="4">
    <source>
        <dbReference type="SAM" id="SignalP"/>
    </source>
</evidence>
<name>Q6BZK2_DEBHA</name>
<dbReference type="PANTHER" id="PTHR34853">
    <property type="match status" value="1"/>
</dbReference>
<keyword evidence="6" id="KW-1185">Reference proteome</keyword>
<dbReference type="PANTHER" id="PTHR34853:SF1">
    <property type="entry name" value="LIPASE 5"/>
    <property type="match status" value="1"/>
</dbReference>
<dbReference type="Proteomes" id="UP000000599">
    <property type="component" value="Chromosome A"/>
</dbReference>
<keyword evidence="1 4" id="KW-0732">Signal</keyword>
<evidence type="ECO:0000313" key="6">
    <source>
        <dbReference type="Proteomes" id="UP000000599"/>
    </source>
</evidence>
<reference evidence="5 6" key="1">
    <citation type="journal article" date="2004" name="Nature">
        <title>Genome evolution in yeasts.</title>
        <authorList>
            <consortium name="Genolevures"/>
            <person name="Dujon B."/>
            <person name="Sherman D."/>
            <person name="Fischer G."/>
            <person name="Durrens P."/>
            <person name="Casaregola S."/>
            <person name="Lafontaine I."/>
            <person name="de Montigny J."/>
            <person name="Marck C."/>
            <person name="Neuveglise C."/>
            <person name="Talla E."/>
            <person name="Goffard N."/>
            <person name="Frangeul L."/>
            <person name="Aigle M."/>
            <person name="Anthouard V."/>
            <person name="Babour A."/>
            <person name="Barbe V."/>
            <person name="Barnay S."/>
            <person name="Blanchin S."/>
            <person name="Beckerich J.M."/>
            <person name="Beyne E."/>
            <person name="Bleykasten C."/>
            <person name="Boisrame A."/>
            <person name="Boyer J."/>
            <person name="Cattolico L."/>
            <person name="Confanioleri F."/>
            <person name="de Daruvar A."/>
            <person name="Despons L."/>
            <person name="Fabre E."/>
            <person name="Fairhead C."/>
            <person name="Ferry-Dumazet H."/>
            <person name="Groppi A."/>
            <person name="Hantraye F."/>
            <person name="Hennequin C."/>
            <person name="Jauniaux N."/>
            <person name="Joyet P."/>
            <person name="Kachouri R."/>
            <person name="Kerrest A."/>
            <person name="Koszul R."/>
            <person name="Lemaire M."/>
            <person name="Lesur I."/>
            <person name="Ma L."/>
            <person name="Muller H."/>
            <person name="Nicaud J.M."/>
            <person name="Nikolski M."/>
            <person name="Oztas S."/>
            <person name="Ozier-Kalogeropoulos O."/>
            <person name="Pellenz S."/>
            <person name="Potier S."/>
            <person name="Richard G.F."/>
            <person name="Straub M.L."/>
            <person name="Suleau A."/>
            <person name="Swennene D."/>
            <person name="Tekaia F."/>
            <person name="Wesolowski-Louvel M."/>
            <person name="Westhof E."/>
            <person name="Wirth B."/>
            <person name="Zeniou-Meyer M."/>
            <person name="Zivanovic I."/>
            <person name="Bolotin-Fukuhara M."/>
            <person name="Thierry A."/>
            <person name="Bouchier C."/>
            <person name="Caudron B."/>
            <person name="Scarpelli C."/>
            <person name="Gaillardin C."/>
            <person name="Weissenbach J."/>
            <person name="Wincker P."/>
            <person name="Souciet J.L."/>
        </authorList>
    </citation>
    <scope>NUCLEOTIDE SEQUENCE [LARGE SCALE GENOMIC DNA]</scope>
    <source>
        <strain evidence="6">ATCC 36239 / CBS 767 / BCRC 21394 / JCM 1990 / NBRC 0083 / IGC 2968</strain>
    </source>
</reference>
<dbReference type="ESTHER" id="debha-q6bzk2">
    <property type="family name" value="Fungal-Bact_LIP"/>
</dbReference>
<accession>Q6BZK2</accession>
<proteinExistence type="predicted"/>
<evidence type="ECO:0000256" key="2">
    <source>
        <dbReference type="ARBA" id="ARBA00023180"/>
    </source>
</evidence>
<evidence type="ECO:0000256" key="1">
    <source>
        <dbReference type="ARBA" id="ARBA00022729"/>
    </source>
</evidence>
<sequence length="484" mass="53081">MYFRTIICISLSAMLMSVHAIPLTVLVPTQDSFYIPPEGFERYSNGHILKLRKTPHPLRRAKQQINIKNSWQAMVRSSDSYGAATTIVTTIMEPYNADPEKVVSYQIFENSACIDCPPSYGLQLGANETTLTESNEMYFIEIALNKGWFVITPDYEGPKAAFSASIQEGQATLDSIRAVLKSSNTTGISNHAKVAMWGYSGGTIPTTWAAALQPTYASELKANLVGAAFGGLVSNISSTAELLDGGIHVGLTVAAVAGLANEYPDFKEVIMNDIFHNKTDQFNEIYKLCMTPEGPYYSEQKMFSGPERYFKSGWDILKDPVVSKVLNKNILGLDKDHGIPDIPLFLYHGEKDQMASIEQAQRVYDNWCDWGIGSFEFAADASVGHHLAALTGLGAAMEWLNKRLEGEIPLQGCSKIVRKSNAFYPGIEKSVFDFITSTAKSWFGIRIGPSGLSPALGDTGRTASVVTNNGSVVVDQAYIDKINW</sequence>